<gene>
    <name evidence="3" type="primary">B1342F01.26</name>
</gene>
<accession>Q69JV2</accession>
<reference evidence="4" key="2">
    <citation type="journal article" date="2008" name="Nucleic Acids Res.">
        <title>The rice annotation project database (RAP-DB): 2008 update.</title>
        <authorList>
            <consortium name="The rice annotation project (RAP)"/>
        </authorList>
    </citation>
    <scope>GENOME REANNOTATION</scope>
    <source>
        <strain evidence="4">cv. Nipponbare</strain>
    </source>
</reference>
<evidence type="ECO:0000256" key="1">
    <source>
        <dbReference type="SAM" id="MobiDB-lite"/>
    </source>
</evidence>
<evidence type="ECO:0000256" key="2">
    <source>
        <dbReference type="SAM" id="Phobius"/>
    </source>
</evidence>
<proteinExistence type="predicted"/>
<feature type="region of interest" description="Disordered" evidence="1">
    <location>
        <begin position="25"/>
        <end position="56"/>
    </location>
</feature>
<feature type="compositionally biased region" description="Acidic residues" evidence="1">
    <location>
        <begin position="35"/>
        <end position="47"/>
    </location>
</feature>
<dbReference type="Proteomes" id="UP000000763">
    <property type="component" value="Chromosome 2"/>
</dbReference>
<evidence type="ECO:0000313" key="3">
    <source>
        <dbReference type="EMBL" id="BAD34260.1"/>
    </source>
</evidence>
<dbReference type="AlphaFoldDB" id="Q69JV2"/>
<sequence length="118" mass="12789">MEAPCARLLDVLEPTPLSFRGCGWREREREREGGGEEAELGDVDVEADGQPRMEQSSGRFARRWDLGLALNTVVAAILCHRRPLPLGPVPATHALLMVPVSAAIFAGILLSALACVRM</sequence>
<protein>
    <submittedName>
        <fullName evidence="3">Uncharacterized protein</fullName>
    </submittedName>
</protein>
<keyword evidence="2" id="KW-0812">Transmembrane</keyword>
<dbReference type="EMBL" id="AP006070">
    <property type="protein sequence ID" value="BAD34260.1"/>
    <property type="molecule type" value="Genomic_DNA"/>
</dbReference>
<organism evidence="3 4">
    <name type="scientific">Oryza sativa subsp. japonica</name>
    <name type="common">Rice</name>
    <dbReference type="NCBI Taxonomy" id="39947"/>
    <lineage>
        <taxon>Eukaryota</taxon>
        <taxon>Viridiplantae</taxon>
        <taxon>Streptophyta</taxon>
        <taxon>Embryophyta</taxon>
        <taxon>Tracheophyta</taxon>
        <taxon>Spermatophyta</taxon>
        <taxon>Magnoliopsida</taxon>
        <taxon>Liliopsida</taxon>
        <taxon>Poales</taxon>
        <taxon>Poaceae</taxon>
        <taxon>BOP clade</taxon>
        <taxon>Oryzoideae</taxon>
        <taxon>Oryzeae</taxon>
        <taxon>Oryzinae</taxon>
        <taxon>Oryza</taxon>
        <taxon>Oryza sativa</taxon>
    </lineage>
</organism>
<evidence type="ECO:0000313" key="4">
    <source>
        <dbReference type="Proteomes" id="UP000000763"/>
    </source>
</evidence>
<keyword evidence="2" id="KW-1133">Transmembrane helix</keyword>
<feature type="compositionally biased region" description="Basic and acidic residues" evidence="1">
    <location>
        <begin position="25"/>
        <end position="34"/>
    </location>
</feature>
<feature type="transmembrane region" description="Helical" evidence="2">
    <location>
        <begin position="96"/>
        <end position="116"/>
    </location>
</feature>
<reference evidence="4" key="1">
    <citation type="journal article" date="2005" name="Nature">
        <title>The map-based sequence of the rice genome.</title>
        <authorList>
            <consortium name="International rice genome sequencing project (IRGSP)"/>
            <person name="Matsumoto T."/>
            <person name="Wu J."/>
            <person name="Kanamori H."/>
            <person name="Katayose Y."/>
            <person name="Fujisawa M."/>
            <person name="Namiki N."/>
            <person name="Mizuno H."/>
            <person name="Yamamoto K."/>
            <person name="Antonio B.A."/>
            <person name="Baba T."/>
            <person name="Sakata K."/>
            <person name="Nagamura Y."/>
            <person name="Aoki H."/>
            <person name="Arikawa K."/>
            <person name="Arita K."/>
            <person name="Bito T."/>
            <person name="Chiden Y."/>
            <person name="Fujitsuka N."/>
            <person name="Fukunaka R."/>
            <person name="Hamada M."/>
            <person name="Harada C."/>
            <person name="Hayashi A."/>
            <person name="Hijishita S."/>
            <person name="Honda M."/>
            <person name="Hosokawa S."/>
            <person name="Ichikawa Y."/>
            <person name="Idonuma A."/>
            <person name="Iijima M."/>
            <person name="Ikeda M."/>
            <person name="Ikeno M."/>
            <person name="Ito K."/>
            <person name="Ito S."/>
            <person name="Ito T."/>
            <person name="Ito Y."/>
            <person name="Ito Y."/>
            <person name="Iwabuchi A."/>
            <person name="Kamiya K."/>
            <person name="Karasawa W."/>
            <person name="Kurita K."/>
            <person name="Katagiri S."/>
            <person name="Kikuta A."/>
            <person name="Kobayashi H."/>
            <person name="Kobayashi N."/>
            <person name="Machita K."/>
            <person name="Maehara T."/>
            <person name="Masukawa M."/>
            <person name="Mizubayashi T."/>
            <person name="Mukai Y."/>
            <person name="Nagasaki H."/>
            <person name="Nagata Y."/>
            <person name="Naito S."/>
            <person name="Nakashima M."/>
            <person name="Nakama Y."/>
            <person name="Nakamichi Y."/>
            <person name="Nakamura M."/>
            <person name="Meguro A."/>
            <person name="Negishi M."/>
            <person name="Ohta I."/>
            <person name="Ohta T."/>
            <person name="Okamoto M."/>
            <person name="Ono N."/>
            <person name="Saji S."/>
            <person name="Sakaguchi M."/>
            <person name="Sakai K."/>
            <person name="Shibata M."/>
            <person name="Shimokawa T."/>
            <person name="Song J."/>
            <person name="Takazaki Y."/>
            <person name="Terasawa K."/>
            <person name="Tsugane M."/>
            <person name="Tsuji K."/>
            <person name="Ueda S."/>
            <person name="Waki K."/>
            <person name="Yamagata H."/>
            <person name="Yamamoto M."/>
            <person name="Yamamoto S."/>
            <person name="Yamane H."/>
            <person name="Yoshiki S."/>
            <person name="Yoshihara R."/>
            <person name="Yukawa K."/>
            <person name="Zhong H."/>
            <person name="Yano M."/>
            <person name="Yuan Q."/>
            <person name="Ouyang S."/>
            <person name="Liu J."/>
            <person name="Jones K.M."/>
            <person name="Gansberger K."/>
            <person name="Moffat K."/>
            <person name="Hill J."/>
            <person name="Bera J."/>
            <person name="Fadrosh D."/>
            <person name="Jin S."/>
            <person name="Johri S."/>
            <person name="Kim M."/>
            <person name="Overton L."/>
            <person name="Reardon M."/>
            <person name="Tsitrin T."/>
            <person name="Vuong H."/>
            <person name="Weaver B."/>
            <person name="Ciecko A."/>
            <person name="Tallon L."/>
            <person name="Jackson J."/>
            <person name="Pai G."/>
            <person name="Aken S.V."/>
            <person name="Utterback T."/>
            <person name="Reidmuller S."/>
            <person name="Feldblyum T."/>
            <person name="Hsiao J."/>
            <person name="Zismann V."/>
            <person name="Iobst S."/>
            <person name="de Vazeille A.R."/>
            <person name="Buell C.R."/>
            <person name="Ying K."/>
            <person name="Li Y."/>
            <person name="Lu T."/>
            <person name="Huang Y."/>
            <person name="Zhao Q."/>
            <person name="Feng Q."/>
            <person name="Zhang L."/>
            <person name="Zhu J."/>
            <person name="Weng Q."/>
            <person name="Mu J."/>
            <person name="Lu Y."/>
            <person name="Fan D."/>
            <person name="Liu Y."/>
            <person name="Guan J."/>
            <person name="Zhang Y."/>
            <person name="Yu S."/>
            <person name="Liu X."/>
            <person name="Zhang Y."/>
            <person name="Hong G."/>
            <person name="Han B."/>
            <person name="Choisne N."/>
            <person name="Demange N."/>
            <person name="Orjeda G."/>
            <person name="Samain S."/>
            <person name="Cattolico L."/>
            <person name="Pelletier E."/>
            <person name="Couloux A."/>
            <person name="Segurens B."/>
            <person name="Wincker P."/>
            <person name="D'Hont A."/>
            <person name="Scarpelli C."/>
            <person name="Weissenbach J."/>
            <person name="Salanoubat M."/>
            <person name="Quetier F."/>
            <person name="Yu Y."/>
            <person name="Kim H.R."/>
            <person name="Rambo T."/>
            <person name="Currie J."/>
            <person name="Collura K."/>
            <person name="Luo M."/>
            <person name="Yang T."/>
            <person name="Ammiraju J.S.S."/>
            <person name="Engler F."/>
            <person name="Soderlund C."/>
            <person name="Wing R.A."/>
            <person name="Palmer L.E."/>
            <person name="de la Bastide M."/>
            <person name="Spiegel L."/>
            <person name="Nascimento L."/>
            <person name="Zutavern T."/>
            <person name="O'Shaughnessy A."/>
            <person name="Dike S."/>
            <person name="Dedhia N."/>
            <person name="Preston R."/>
            <person name="Balija V."/>
            <person name="McCombie W.R."/>
            <person name="Chow T."/>
            <person name="Chen H."/>
            <person name="Chung M."/>
            <person name="Chen C."/>
            <person name="Shaw J."/>
            <person name="Wu H."/>
            <person name="Hsiao K."/>
            <person name="Chao Y."/>
            <person name="Chu M."/>
            <person name="Cheng C."/>
            <person name="Hour A."/>
            <person name="Lee P."/>
            <person name="Lin S."/>
            <person name="Lin Y."/>
            <person name="Liou J."/>
            <person name="Liu S."/>
            <person name="Hsing Y."/>
            <person name="Raghuvanshi S."/>
            <person name="Mohanty A."/>
            <person name="Bharti A.K."/>
            <person name="Gaur A."/>
            <person name="Gupta V."/>
            <person name="Kumar D."/>
            <person name="Ravi V."/>
            <person name="Vij S."/>
            <person name="Kapur A."/>
            <person name="Khurana P."/>
            <person name="Khurana P."/>
            <person name="Khurana J.P."/>
            <person name="Tyagi A.K."/>
            <person name="Gaikwad K."/>
            <person name="Singh A."/>
            <person name="Dalal V."/>
            <person name="Srivastava S."/>
            <person name="Dixit A."/>
            <person name="Pal A.K."/>
            <person name="Ghazi I.A."/>
            <person name="Yadav M."/>
            <person name="Pandit A."/>
            <person name="Bhargava A."/>
            <person name="Sureshbabu K."/>
            <person name="Batra K."/>
            <person name="Sharma T.R."/>
            <person name="Mohapatra T."/>
            <person name="Singh N.K."/>
            <person name="Messing J."/>
            <person name="Nelson A.B."/>
            <person name="Fuks G."/>
            <person name="Kavchok S."/>
            <person name="Keizer G."/>
            <person name="Linton E."/>
            <person name="Llaca V."/>
            <person name="Song R."/>
            <person name="Tanyolac B."/>
            <person name="Young S."/>
            <person name="Ho-Il K."/>
            <person name="Hahn J.H."/>
            <person name="Sangsakoo G."/>
            <person name="Vanavichit A."/>
            <person name="de Mattos Luiz.A.T."/>
            <person name="Zimmer P.D."/>
            <person name="Malone G."/>
            <person name="Dellagostin O."/>
            <person name="de Oliveira A.C."/>
            <person name="Bevan M."/>
            <person name="Bancroft I."/>
            <person name="Minx P."/>
            <person name="Cordum H."/>
            <person name="Wilson R."/>
            <person name="Cheng Z."/>
            <person name="Jin W."/>
            <person name="Jiang J."/>
            <person name="Leong S.A."/>
            <person name="Iwama H."/>
            <person name="Gojobori T."/>
            <person name="Itoh T."/>
            <person name="Niimura Y."/>
            <person name="Fujii Y."/>
            <person name="Habara T."/>
            <person name="Sakai H."/>
            <person name="Sato Y."/>
            <person name="Wilson G."/>
            <person name="Kumar K."/>
            <person name="McCouch S."/>
            <person name="Juretic N."/>
            <person name="Hoen D."/>
            <person name="Wright S."/>
            <person name="Bruskiewich R."/>
            <person name="Bureau T."/>
            <person name="Miyao A."/>
            <person name="Hirochika H."/>
            <person name="Nishikawa T."/>
            <person name="Kadowaki K."/>
            <person name="Sugiura M."/>
            <person name="Burr B."/>
            <person name="Sasaki T."/>
        </authorList>
    </citation>
    <scope>NUCLEOTIDE SEQUENCE [LARGE SCALE GENOMIC DNA]</scope>
    <source>
        <strain evidence="4">cv. Nipponbare</strain>
    </source>
</reference>
<name>Q69JV2_ORYSJ</name>
<keyword evidence="2" id="KW-0472">Membrane</keyword>